<reference evidence="1 2" key="1">
    <citation type="journal article" date="2019" name="Commun. Biol.">
        <title>The bagworm genome reveals a unique fibroin gene that provides high tensile strength.</title>
        <authorList>
            <person name="Kono N."/>
            <person name="Nakamura H."/>
            <person name="Ohtoshi R."/>
            <person name="Tomita M."/>
            <person name="Numata K."/>
            <person name="Arakawa K."/>
        </authorList>
    </citation>
    <scope>NUCLEOTIDE SEQUENCE [LARGE SCALE GENOMIC DNA]</scope>
</reference>
<gene>
    <name evidence="1" type="ORF">EVAR_48880_1</name>
</gene>
<organism evidence="1 2">
    <name type="scientific">Eumeta variegata</name>
    <name type="common">Bagworm moth</name>
    <name type="synonym">Eumeta japonica</name>
    <dbReference type="NCBI Taxonomy" id="151549"/>
    <lineage>
        <taxon>Eukaryota</taxon>
        <taxon>Metazoa</taxon>
        <taxon>Ecdysozoa</taxon>
        <taxon>Arthropoda</taxon>
        <taxon>Hexapoda</taxon>
        <taxon>Insecta</taxon>
        <taxon>Pterygota</taxon>
        <taxon>Neoptera</taxon>
        <taxon>Endopterygota</taxon>
        <taxon>Lepidoptera</taxon>
        <taxon>Glossata</taxon>
        <taxon>Ditrysia</taxon>
        <taxon>Tineoidea</taxon>
        <taxon>Psychidae</taxon>
        <taxon>Oiketicinae</taxon>
        <taxon>Eumeta</taxon>
    </lineage>
</organism>
<protein>
    <submittedName>
        <fullName evidence="1">Uncharacterized protein</fullName>
    </submittedName>
</protein>
<proteinExistence type="predicted"/>
<sequence length="99" mass="11304">MSHLTPKDESDNWFLMATQETFSASGYLFCEQCRHPVGFNLLMLRVILDTPVYLRISPISKVLYLASLYNTITNKTLFENVCLWVLKFIGSIPKAAQLS</sequence>
<dbReference type="EMBL" id="BGZK01001090">
    <property type="protein sequence ID" value="GBP70915.1"/>
    <property type="molecule type" value="Genomic_DNA"/>
</dbReference>
<evidence type="ECO:0000313" key="1">
    <source>
        <dbReference type="EMBL" id="GBP70915.1"/>
    </source>
</evidence>
<dbReference type="AlphaFoldDB" id="A0A4C1Y905"/>
<name>A0A4C1Y905_EUMVA</name>
<keyword evidence="2" id="KW-1185">Reference proteome</keyword>
<comment type="caution">
    <text evidence="1">The sequence shown here is derived from an EMBL/GenBank/DDBJ whole genome shotgun (WGS) entry which is preliminary data.</text>
</comment>
<dbReference type="Proteomes" id="UP000299102">
    <property type="component" value="Unassembled WGS sequence"/>
</dbReference>
<accession>A0A4C1Y905</accession>
<evidence type="ECO:0000313" key="2">
    <source>
        <dbReference type="Proteomes" id="UP000299102"/>
    </source>
</evidence>